<evidence type="ECO:0000313" key="1">
    <source>
        <dbReference type="EMBL" id="KAI0037526.1"/>
    </source>
</evidence>
<feature type="non-terminal residue" evidence="1">
    <location>
        <position position="118"/>
    </location>
</feature>
<comment type="caution">
    <text evidence="1">The sequence shown here is derived from an EMBL/GenBank/DDBJ whole genome shotgun (WGS) entry which is preliminary data.</text>
</comment>
<accession>A0ACB8R068</accession>
<sequence>LGMCKDDPEYQALVPGDIVAFKVFLDEQQVGDGKEKASWLWDDFGAPQANSATPVQEYCGEGAWLRTRTRSGRWHKEVLLLEEEMRCIIRYFLCLQEKWTQVAGQHSSDGDAGRGAYA</sequence>
<gene>
    <name evidence="1" type="ORF">FA95DRAFT_1459444</name>
</gene>
<dbReference type="Proteomes" id="UP000814033">
    <property type="component" value="Unassembled WGS sequence"/>
</dbReference>
<name>A0ACB8R068_9AGAM</name>
<feature type="non-terminal residue" evidence="1">
    <location>
        <position position="1"/>
    </location>
</feature>
<proteinExistence type="predicted"/>
<dbReference type="EMBL" id="MU276884">
    <property type="protein sequence ID" value="KAI0037526.1"/>
    <property type="molecule type" value="Genomic_DNA"/>
</dbReference>
<reference evidence="1" key="2">
    <citation type="journal article" date="2022" name="New Phytol.">
        <title>Evolutionary transition to the ectomycorrhizal habit in the genomes of a hyperdiverse lineage of mushroom-forming fungi.</title>
        <authorList>
            <person name="Looney B."/>
            <person name="Miyauchi S."/>
            <person name="Morin E."/>
            <person name="Drula E."/>
            <person name="Courty P.E."/>
            <person name="Kohler A."/>
            <person name="Kuo A."/>
            <person name="LaButti K."/>
            <person name="Pangilinan J."/>
            <person name="Lipzen A."/>
            <person name="Riley R."/>
            <person name="Andreopoulos W."/>
            <person name="He G."/>
            <person name="Johnson J."/>
            <person name="Nolan M."/>
            <person name="Tritt A."/>
            <person name="Barry K.W."/>
            <person name="Grigoriev I.V."/>
            <person name="Nagy L.G."/>
            <person name="Hibbett D."/>
            <person name="Henrissat B."/>
            <person name="Matheny P.B."/>
            <person name="Labbe J."/>
            <person name="Martin F.M."/>
        </authorList>
    </citation>
    <scope>NUCLEOTIDE SEQUENCE</scope>
    <source>
        <strain evidence="1">FP105234-sp</strain>
    </source>
</reference>
<protein>
    <submittedName>
        <fullName evidence="1">Uncharacterized protein</fullName>
    </submittedName>
</protein>
<keyword evidence="2" id="KW-1185">Reference proteome</keyword>
<reference evidence="1" key="1">
    <citation type="submission" date="2021-02" db="EMBL/GenBank/DDBJ databases">
        <authorList>
            <consortium name="DOE Joint Genome Institute"/>
            <person name="Ahrendt S."/>
            <person name="Looney B.P."/>
            <person name="Miyauchi S."/>
            <person name="Morin E."/>
            <person name="Drula E."/>
            <person name="Courty P.E."/>
            <person name="Chicoki N."/>
            <person name="Fauchery L."/>
            <person name="Kohler A."/>
            <person name="Kuo A."/>
            <person name="Labutti K."/>
            <person name="Pangilinan J."/>
            <person name="Lipzen A."/>
            <person name="Riley R."/>
            <person name="Andreopoulos W."/>
            <person name="He G."/>
            <person name="Johnson J."/>
            <person name="Barry K.W."/>
            <person name="Grigoriev I.V."/>
            <person name="Nagy L."/>
            <person name="Hibbett D."/>
            <person name="Henrissat B."/>
            <person name="Matheny P.B."/>
            <person name="Labbe J."/>
            <person name="Martin F."/>
        </authorList>
    </citation>
    <scope>NUCLEOTIDE SEQUENCE</scope>
    <source>
        <strain evidence="1">FP105234-sp</strain>
    </source>
</reference>
<evidence type="ECO:0000313" key="2">
    <source>
        <dbReference type="Proteomes" id="UP000814033"/>
    </source>
</evidence>
<organism evidence="1 2">
    <name type="scientific">Auriscalpium vulgare</name>
    <dbReference type="NCBI Taxonomy" id="40419"/>
    <lineage>
        <taxon>Eukaryota</taxon>
        <taxon>Fungi</taxon>
        <taxon>Dikarya</taxon>
        <taxon>Basidiomycota</taxon>
        <taxon>Agaricomycotina</taxon>
        <taxon>Agaricomycetes</taxon>
        <taxon>Russulales</taxon>
        <taxon>Auriscalpiaceae</taxon>
        <taxon>Auriscalpium</taxon>
    </lineage>
</organism>